<dbReference type="GO" id="GO:0008270">
    <property type="term" value="F:zinc ion binding"/>
    <property type="evidence" value="ECO:0007669"/>
    <property type="project" value="UniProtKB-KW"/>
</dbReference>
<dbReference type="EMBL" id="BPLQ01011285">
    <property type="protein sequence ID" value="GIY57107.1"/>
    <property type="molecule type" value="Genomic_DNA"/>
</dbReference>
<protein>
    <recommendedName>
        <fullName evidence="6">RING-type domain-containing protein</fullName>
    </recommendedName>
</protein>
<dbReference type="Gene3D" id="3.30.40.10">
    <property type="entry name" value="Zinc/RING finger domain, C3HC4 (zinc finger)"/>
    <property type="match status" value="1"/>
</dbReference>
<feature type="region of interest" description="Disordered" evidence="5">
    <location>
        <begin position="1"/>
        <end position="50"/>
    </location>
</feature>
<evidence type="ECO:0000259" key="6">
    <source>
        <dbReference type="PROSITE" id="PS50089"/>
    </source>
</evidence>
<dbReference type="PANTHER" id="PTHR23041">
    <property type="entry name" value="RING FINGER DOMAIN-CONTAINING"/>
    <property type="match status" value="1"/>
</dbReference>
<dbReference type="Proteomes" id="UP001054837">
    <property type="component" value="Unassembled WGS sequence"/>
</dbReference>
<dbReference type="Pfam" id="PF14634">
    <property type="entry name" value="zf-RING_5"/>
    <property type="match status" value="1"/>
</dbReference>
<organism evidence="7 8">
    <name type="scientific">Caerostris darwini</name>
    <dbReference type="NCBI Taxonomy" id="1538125"/>
    <lineage>
        <taxon>Eukaryota</taxon>
        <taxon>Metazoa</taxon>
        <taxon>Ecdysozoa</taxon>
        <taxon>Arthropoda</taxon>
        <taxon>Chelicerata</taxon>
        <taxon>Arachnida</taxon>
        <taxon>Araneae</taxon>
        <taxon>Araneomorphae</taxon>
        <taxon>Entelegynae</taxon>
        <taxon>Araneoidea</taxon>
        <taxon>Araneidae</taxon>
        <taxon>Caerostris</taxon>
    </lineage>
</organism>
<feature type="region of interest" description="Disordered" evidence="5">
    <location>
        <begin position="87"/>
        <end position="113"/>
    </location>
</feature>
<dbReference type="SUPFAM" id="SSF57850">
    <property type="entry name" value="RING/U-box"/>
    <property type="match status" value="1"/>
</dbReference>
<feature type="compositionally biased region" description="Basic and acidic residues" evidence="5">
    <location>
        <begin position="7"/>
        <end position="50"/>
    </location>
</feature>
<evidence type="ECO:0000256" key="5">
    <source>
        <dbReference type="SAM" id="MobiDB-lite"/>
    </source>
</evidence>
<keyword evidence="2 4" id="KW-0863">Zinc-finger</keyword>
<dbReference type="InterPro" id="IPR001841">
    <property type="entry name" value="Znf_RING"/>
</dbReference>
<dbReference type="InterPro" id="IPR047134">
    <property type="entry name" value="RNF4"/>
</dbReference>
<sequence length="657" mass="73038">MKMPNVNEDRDVCNPEEHKEKVPNVNEDRDVCNPEEHKEKMSNVNEDRDVCNPEEHKDFVGQFLNSNSLDIKIANVSSLAQFSKKNKIQESSSNGSQLTESSSSPDCLDDTVNGIIKDSSAENAFTEEQSKTQTESLVDCINITDSDSSCDCLDDSKTITYGNIKPQAKEDFVNEIIVETSAENAFTEEQSKTQTVSLVNCINSTESSSSPDCLDDSIIIIYENIKPQTKEDIVNGIVKDGSAENAFTKEQSETQTESLVDCINIPESSSSRDCLDDSKTITCGNINPQTKDDIVNGIIKDGSAENAFTEEQSKTQTESLVDCINITEPSSSRDCVDDSIIIIYENIKPQTKDDIVNRIVKDGPAENVFTEEQSETQTESLVDCINITEPSSSRDCVDDSIIIIYENVKPQTKEDIIKGIVKEVCAAFIEEQSETQTESLVDCINITDSHSSQDCLDDSKTITYGNIKPQTKEDFVNGIIKYSSAENACKSSQSTFKTFDNSSTPLRPNSNAPDDNFCFIKPTTSQEISPYVALPYVELPDEIMNDGYIWPPVFDNKRYLAAIFENNKLQAKEKIITNSSVENAFTEEQFNKKKSKIECGICFESYAEVVSSGGTMMSTVCGHIFCIKCLKIAFETKKACPRCRKKLTVRQVHPIFL</sequence>
<keyword evidence="1" id="KW-0479">Metal-binding</keyword>
<gene>
    <name evidence="7" type="ORF">CDAR_242911</name>
</gene>
<comment type="caution">
    <text evidence="7">The sequence shown here is derived from an EMBL/GenBank/DDBJ whole genome shotgun (WGS) entry which is preliminary data.</text>
</comment>
<evidence type="ECO:0000256" key="3">
    <source>
        <dbReference type="ARBA" id="ARBA00022833"/>
    </source>
</evidence>
<dbReference type="InterPro" id="IPR017907">
    <property type="entry name" value="Znf_RING_CS"/>
</dbReference>
<dbReference type="SMART" id="SM00184">
    <property type="entry name" value="RING"/>
    <property type="match status" value="1"/>
</dbReference>
<feature type="compositionally biased region" description="Polar residues" evidence="5">
    <location>
        <begin position="87"/>
        <end position="105"/>
    </location>
</feature>
<evidence type="ECO:0000313" key="7">
    <source>
        <dbReference type="EMBL" id="GIY57107.1"/>
    </source>
</evidence>
<evidence type="ECO:0000313" key="8">
    <source>
        <dbReference type="Proteomes" id="UP001054837"/>
    </source>
</evidence>
<accession>A0AAV4UH07</accession>
<reference evidence="7 8" key="1">
    <citation type="submission" date="2021-06" db="EMBL/GenBank/DDBJ databases">
        <title>Caerostris darwini draft genome.</title>
        <authorList>
            <person name="Kono N."/>
            <person name="Arakawa K."/>
        </authorList>
    </citation>
    <scope>NUCLEOTIDE SEQUENCE [LARGE SCALE GENOMIC DNA]</scope>
</reference>
<evidence type="ECO:0000256" key="4">
    <source>
        <dbReference type="PROSITE-ProRule" id="PRU00175"/>
    </source>
</evidence>
<dbReference type="InterPro" id="IPR013083">
    <property type="entry name" value="Znf_RING/FYVE/PHD"/>
</dbReference>
<evidence type="ECO:0000256" key="2">
    <source>
        <dbReference type="ARBA" id="ARBA00022771"/>
    </source>
</evidence>
<feature type="domain" description="RING-type" evidence="6">
    <location>
        <begin position="599"/>
        <end position="644"/>
    </location>
</feature>
<dbReference type="PROSITE" id="PS50089">
    <property type="entry name" value="ZF_RING_2"/>
    <property type="match status" value="1"/>
</dbReference>
<dbReference type="PROSITE" id="PS00518">
    <property type="entry name" value="ZF_RING_1"/>
    <property type="match status" value="1"/>
</dbReference>
<dbReference type="PANTHER" id="PTHR23041:SF78">
    <property type="entry name" value="E3 UBIQUITIN-PROTEIN LIGASE RNF4"/>
    <property type="match status" value="1"/>
</dbReference>
<dbReference type="AlphaFoldDB" id="A0AAV4UH07"/>
<keyword evidence="8" id="KW-1185">Reference proteome</keyword>
<keyword evidence="3" id="KW-0862">Zinc</keyword>
<name>A0AAV4UH07_9ARAC</name>
<evidence type="ECO:0000256" key="1">
    <source>
        <dbReference type="ARBA" id="ARBA00022723"/>
    </source>
</evidence>
<proteinExistence type="predicted"/>